<keyword evidence="4" id="KW-0997">Cell inner membrane</keyword>
<evidence type="ECO:0000256" key="3">
    <source>
        <dbReference type="ARBA" id="ARBA00022475"/>
    </source>
</evidence>
<dbReference type="KEGG" id="pus:CKA81_13460"/>
<reference evidence="10 11" key="1">
    <citation type="submission" date="2017-08" db="EMBL/GenBank/DDBJ databases">
        <authorList>
            <person name="Park S.-J."/>
            <person name="Kim H."/>
        </authorList>
    </citation>
    <scope>NUCLEOTIDE SEQUENCE [LARGE SCALE GENOMIC DNA]</scope>
    <source>
        <strain evidence="11">ye3</strain>
    </source>
</reference>
<keyword evidence="2 8" id="KW-0813">Transport</keyword>
<dbReference type="GO" id="GO:0005886">
    <property type="term" value="C:plasma membrane"/>
    <property type="evidence" value="ECO:0007669"/>
    <property type="project" value="UniProtKB-SubCell"/>
</dbReference>
<comment type="subcellular location">
    <subcellularLocation>
        <location evidence="1">Cell inner membrane</location>
        <topology evidence="1">Multi-pass membrane protein</topology>
    </subcellularLocation>
    <subcellularLocation>
        <location evidence="8">Cell membrane</location>
        <topology evidence="8">Multi-pass membrane protein</topology>
    </subcellularLocation>
</comment>
<dbReference type="PRINTS" id="PR00173">
    <property type="entry name" value="EDTRNSPORT"/>
</dbReference>
<organism evidence="10 11">
    <name type="scientific">Pollutimonas thiosulfatoxidans</name>
    <dbReference type="NCBI Taxonomy" id="2028345"/>
    <lineage>
        <taxon>Bacteria</taxon>
        <taxon>Pseudomonadati</taxon>
        <taxon>Pseudomonadota</taxon>
        <taxon>Betaproteobacteria</taxon>
        <taxon>Burkholderiales</taxon>
        <taxon>Alcaligenaceae</taxon>
        <taxon>Pollutimonas</taxon>
    </lineage>
</organism>
<dbReference type="Proteomes" id="UP000283474">
    <property type="component" value="Chromosome"/>
</dbReference>
<dbReference type="Pfam" id="PF00528">
    <property type="entry name" value="BPD_transp_1"/>
    <property type="match status" value="2"/>
</dbReference>
<name>A0A410GEM6_9BURK</name>
<gene>
    <name evidence="10" type="ORF">CKA81_13460</name>
</gene>
<evidence type="ECO:0000256" key="2">
    <source>
        <dbReference type="ARBA" id="ARBA00022448"/>
    </source>
</evidence>
<evidence type="ECO:0000256" key="1">
    <source>
        <dbReference type="ARBA" id="ARBA00004429"/>
    </source>
</evidence>
<feature type="transmembrane region" description="Helical" evidence="8">
    <location>
        <begin position="334"/>
        <end position="360"/>
    </location>
</feature>
<proteinExistence type="inferred from homology"/>
<evidence type="ECO:0000256" key="5">
    <source>
        <dbReference type="ARBA" id="ARBA00022692"/>
    </source>
</evidence>
<dbReference type="GO" id="GO:0055085">
    <property type="term" value="P:transmembrane transport"/>
    <property type="evidence" value="ECO:0007669"/>
    <property type="project" value="InterPro"/>
</dbReference>
<dbReference type="CDD" id="cd06261">
    <property type="entry name" value="TM_PBP2"/>
    <property type="match status" value="2"/>
</dbReference>
<dbReference type="SUPFAM" id="SSF161098">
    <property type="entry name" value="MetI-like"/>
    <property type="match status" value="2"/>
</dbReference>
<dbReference type="Gene3D" id="1.10.3720.10">
    <property type="entry name" value="MetI-like"/>
    <property type="match status" value="2"/>
</dbReference>
<feature type="domain" description="ABC transmembrane type-1" evidence="9">
    <location>
        <begin position="95"/>
        <end position="304"/>
    </location>
</feature>
<protein>
    <recommendedName>
        <fullName evidence="9">ABC transmembrane type-1 domain-containing protein</fullName>
    </recommendedName>
</protein>
<feature type="transmembrane region" description="Helical" evidence="8">
    <location>
        <begin position="130"/>
        <end position="153"/>
    </location>
</feature>
<dbReference type="OrthoDB" id="9807047at2"/>
<feature type="domain" description="ABC transmembrane type-1" evidence="9">
    <location>
        <begin position="393"/>
        <end position="584"/>
    </location>
</feature>
<evidence type="ECO:0000256" key="7">
    <source>
        <dbReference type="ARBA" id="ARBA00023136"/>
    </source>
</evidence>
<feature type="transmembrane region" description="Helical" evidence="8">
    <location>
        <begin position="98"/>
        <end position="118"/>
    </location>
</feature>
<feature type="transmembrane region" description="Helical" evidence="8">
    <location>
        <begin position="397"/>
        <end position="417"/>
    </location>
</feature>
<dbReference type="InterPro" id="IPR035906">
    <property type="entry name" value="MetI-like_sf"/>
</dbReference>
<feature type="transmembrane region" description="Helical" evidence="8">
    <location>
        <begin position="283"/>
        <end position="304"/>
    </location>
</feature>
<keyword evidence="11" id="KW-1185">Reference proteome</keyword>
<dbReference type="PANTHER" id="PTHR43357:SF4">
    <property type="entry name" value="INNER MEMBRANE ABC TRANSPORTER PERMEASE PROTEIN YDCV"/>
    <property type="match status" value="1"/>
</dbReference>
<evidence type="ECO:0000313" key="11">
    <source>
        <dbReference type="Proteomes" id="UP000283474"/>
    </source>
</evidence>
<dbReference type="PANTHER" id="PTHR43357">
    <property type="entry name" value="INNER MEMBRANE ABC TRANSPORTER PERMEASE PROTEIN YDCV"/>
    <property type="match status" value="1"/>
</dbReference>
<keyword evidence="3" id="KW-1003">Cell membrane</keyword>
<evidence type="ECO:0000259" key="9">
    <source>
        <dbReference type="PROSITE" id="PS50928"/>
    </source>
</evidence>
<feature type="transmembrane region" description="Helical" evidence="8">
    <location>
        <begin position="567"/>
        <end position="588"/>
    </location>
</feature>
<evidence type="ECO:0000313" key="10">
    <source>
        <dbReference type="EMBL" id="QAA94738.1"/>
    </source>
</evidence>
<evidence type="ECO:0000256" key="4">
    <source>
        <dbReference type="ARBA" id="ARBA00022519"/>
    </source>
</evidence>
<feature type="transmembrane region" description="Helical" evidence="8">
    <location>
        <begin position="513"/>
        <end position="531"/>
    </location>
</feature>
<evidence type="ECO:0000256" key="6">
    <source>
        <dbReference type="ARBA" id="ARBA00022989"/>
    </source>
</evidence>
<evidence type="ECO:0000256" key="8">
    <source>
        <dbReference type="RuleBase" id="RU363032"/>
    </source>
</evidence>
<feature type="transmembrane region" description="Helical" evidence="8">
    <location>
        <begin position="437"/>
        <end position="455"/>
    </location>
</feature>
<accession>A0A410GEM6</accession>
<comment type="similarity">
    <text evidence="8">Belongs to the binding-protein-dependent transport system permease family.</text>
</comment>
<keyword evidence="5 8" id="KW-0812">Transmembrane</keyword>
<dbReference type="EMBL" id="CP022987">
    <property type="protein sequence ID" value="QAA94738.1"/>
    <property type="molecule type" value="Genomic_DNA"/>
</dbReference>
<feature type="transmembrane region" description="Helical" evidence="8">
    <location>
        <begin position="179"/>
        <end position="200"/>
    </location>
</feature>
<sequence>MAEARTNHRMRNRRYWCVAQSYRSSRMDCRTVRSWLAPIRLAQAASLIVVSLLVLPPLLVLLVSAFSSQPPGAALSFSFDNAERAFSNKYLFGSLLNSLIYAACTASLVLIMGIFLAFAVERTNCRFSRYAEVFSVIPVLMPAVTLVSAWIMLLSPRSGLFNQMYQGITGATTPLFDVYSFHGMILVGILQELPLAFLWLQPVFRSMNPDLEEAARISGASHCRTMLAVTLPSIAPALLGAWLMFFIYSFGALSVPILIGLPSKIFLYSTEIYLASTKIPTNYGAASFYSILLLAMTAVAIVIYNRLMGSKDRYATIRGKSFNPRRFQLGPYRVWVDAAMFLVVMLTAGLPILILIWNAFMPYPQVPTLDSLKTATWQNFGNALNYGPAMRAIWNSFWIGSVAGVITTAIGATVAWLKLRSDDRFRMMMLSEQIGTLPIAVPGMIVGVGLMWLFLTIPVGIYASPWILMLAYVILHLPYSIRMCASGLVQLHPELEEAARVAGASWSRVLQRVVLALIAPTLISAAIYVSLRSFREYAASLFLITPGNEVFSVVVLDMWQGGNTNTLAAYTVMVMIGLMLMLVAISVLNRRLGVRHAVPLAKV</sequence>
<dbReference type="AlphaFoldDB" id="A0A410GEM6"/>
<keyword evidence="6 8" id="KW-1133">Transmembrane helix</keyword>
<feature type="transmembrane region" description="Helical" evidence="8">
    <location>
        <begin position="234"/>
        <end position="259"/>
    </location>
</feature>
<keyword evidence="7 8" id="KW-0472">Membrane</keyword>
<dbReference type="InterPro" id="IPR000515">
    <property type="entry name" value="MetI-like"/>
</dbReference>
<dbReference type="PROSITE" id="PS50928">
    <property type="entry name" value="ABC_TM1"/>
    <property type="match status" value="2"/>
</dbReference>